<name>A0A8S5U218_9VIRU</name>
<proteinExistence type="predicted"/>
<accession>A0A8S5U218</accession>
<sequence>MHIENTFSYHVNCAYRPLLAHSGLSAQRIRPLRARGGRCLDKYVKSSNGPERGF</sequence>
<dbReference type="EMBL" id="BK015986">
    <property type="protein sequence ID" value="DAF88478.1"/>
    <property type="molecule type" value="Genomic_DNA"/>
</dbReference>
<organism evidence="1">
    <name type="scientific">Inoviridae sp. ctNqM18</name>
    <dbReference type="NCBI Taxonomy" id="2825780"/>
    <lineage>
        <taxon>Viruses</taxon>
        <taxon>Monodnaviria</taxon>
        <taxon>Loebvirae</taxon>
        <taxon>Hofneiviricota</taxon>
        <taxon>Faserviricetes</taxon>
        <taxon>Tubulavirales</taxon>
        <taxon>Inoviridae</taxon>
    </lineage>
</organism>
<protein>
    <submittedName>
        <fullName evidence="1">Uncharacterized protein</fullName>
    </submittedName>
</protein>
<evidence type="ECO:0000313" key="1">
    <source>
        <dbReference type="EMBL" id="DAF88478.1"/>
    </source>
</evidence>
<reference evidence="1" key="1">
    <citation type="journal article" date="2021" name="Proc. Natl. Acad. Sci. U.S.A.">
        <title>A Catalog of Tens of Thousands of Viruses from Human Metagenomes Reveals Hidden Associations with Chronic Diseases.</title>
        <authorList>
            <person name="Tisza M.J."/>
            <person name="Buck C.B."/>
        </authorList>
    </citation>
    <scope>NUCLEOTIDE SEQUENCE</scope>
    <source>
        <strain evidence="1">CtNqM18</strain>
    </source>
</reference>